<evidence type="ECO:0000313" key="2">
    <source>
        <dbReference type="EMBL" id="TWT49035.1"/>
    </source>
</evidence>
<keyword evidence="3" id="KW-1185">Reference proteome</keyword>
<proteinExistence type="predicted"/>
<dbReference type="AlphaFoldDB" id="A0A5C5WG06"/>
<dbReference type="InterPro" id="IPR038765">
    <property type="entry name" value="Papain-like_cys_pep_sf"/>
</dbReference>
<evidence type="ECO:0008006" key="4">
    <source>
        <dbReference type="Google" id="ProtNLM"/>
    </source>
</evidence>
<organism evidence="2 3">
    <name type="scientific">Thalassoglobus neptunius</name>
    <dbReference type="NCBI Taxonomy" id="1938619"/>
    <lineage>
        <taxon>Bacteria</taxon>
        <taxon>Pseudomonadati</taxon>
        <taxon>Planctomycetota</taxon>
        <taxon>Planctomycetia</taxon>
        <taxon>Planctomycetales</taxon>
        <taxon>Planctomycetaceae</taxon>
        <taxon>Thalassoglobus</taxon>
    </lineage>
</organism>
<feature type="transmembrane region" description="Helical" evidence="1">
    <location>
        <begin position="12"/>
        <end position="30"/>
    </location>
</feature>
<accession>A0A5C5WG06</accession>
<keyword evidence="1" id="KW-1133">Transmembrane helix</keyword>
<reference evidence="2 3" key="1">
    <citation type="submission" date="2019-02" db="EMBL/GenBank/DDBJ databases">
        <title>Deep-cultivation of Planctomycetes and their phenomic and genomic characterization uncovers novel biology.</title>
        <authorList>
            <person name="Wiegand S."/>
            <person name="Jogler M."/>
            <person name="Boedeker C."/>
            <person name="Pinto D."/>
            <person name="Vollmers J."/>
            <person name="Rivas-Marin E."/>
            <person name="Kohn T."/>
            <person name="Peeters S.H."/>
            <person name="Heuer A."/>
            <person name="Rast P."/>
            <person name="Oberbeckmann S."/>
            <person name="Bunk B."/>
            <person name="Jeske O."/>
            <person name="Meyerdierks A."/>
            <person name="Storesund J.E."/>
            <person name="Kallscheuer N."/>
            <person name="Luecker S."/>
            <person name="Lage O.M."/>
            <person name="Pohl T."/>
            <person name="Merkel B.J."/>
            <person name="Hornburger P."/>
            <person name="Mueller R.-W."/>
            <person name="Bruemmer F."/>
            <person name="Labrenz M."/>
            <person name="Spormann A.M."/>
            <person name="Op Den Camp H."/>
            <person name="Overmann J."/>
            <person name="Amann R."/>
            <person name="Jetten M.S.M."/>
            <person name="Mascher T."/>
            <person name="Medema M.H."/>
            <person name="Devos D.P."/>
            <person name="Kaster A.-K."/>
            <person name="Ovreas L."/>
            <person name="Rohde M."/>
            <person name="Galperin M.Y."/>
            <person name="Jogler C."/>
        </authorList>
    </citation>
    <scope>NUCLEOTIDE SEQUENCE [LARGE SCALE GENOMIC DNA]</scope>
    <source>
        <strain evidence="2 3">KOR42</strain>
    </source>
</reference>
<dbReference type="Gene3D" id="3.90.70.10">
    <property type="entry name" value="Cysteine proteinases"/>
    <property type="match status" value="1"/>
</dbReference>
<evidence type="ECO:0000313" key="3">
    <source>
        <dbReference type="Proteomes" id="UP000317243"/>
    </source>
</evidence>
<dbReference type="Proteomes" id="UP000317243">
    <property type="component" value="Unassembled WGS sequence"/>
</dbReference>
<evidence type="ECO:0000256" key="1">
    <source>
        <dbReference type="SAM" id="Phobius"/>
    </source>
</evidence>
<protein>
    <recommendedName>
        <fullName evidence="4">Papain family cysteine protease</fullName>
    </recommendedName>
</protein>
<name>A0A5C5WG06_9PLAN</name>
<sequence>MTTQPNARGTKLNWMAWLMAILGGSALFSSQQTITIHVDQAVTPPSQRMGLAEAVDPSTGAPVEVFALADPSFDSSGAQVALWEFAQSINGGEHFPTFRQETGDCVAQGAANAINYLQAVQIASHGQSARFRCAFAPWIYGVSRTAEDIGAGRLRRSAGSVGSWAANAVERYGVLAADVPGVPEYSGRLSDQWGYQGPPAEYFDEAEDFVVETVAQVNSYEDVRDALANGYPVTVASNQGFRMQAKVHRGKAFGMPSGQWAHQMCLLGVDDQADCPDGSTGACYCLNSWGSAAHGPPAGDEPPGGFWISRRVVERMVRQGDSWAYSNFSGFPLRDLDFRIFGATADQEQDLVEIPAPMPLVAPACYAWLGIERPLAEAAGGVCLLGSAGAMFWRRRRHTRRTQLPV</sequence>
<comment type="caution">
    <text evidence="2">The sequence shown here is derived from an EMBL/GenBank/DDBJ whole genome shotgun (WGS) entry which is preliminary data.</text>
</comment>
<keyword evidence="1" id="KW-0472">Membrane</keyword>
<dbReference type="SUPFAM" id="SSF54001">
    <property type="entry name" value="Cysteine proteinases"/>
    <property type="match status" value="1"/>
</dbReference>
<dbReference type="EMBL" id="SIHI01000019">
    <property type="protein sequence ID" value="TWT49035.1"/>
    <property type="molecule type" value="Genomic_DNA"/>
</dbReference>
<dbReference type="RefSeq" id="WP_146511370.1">
    <property type="nucleotide sequence ID" value="NZ_SIHI01000019.1"/>
</dbReference>
<dbReference type="OrthoDB" id="241975at2"/>
<keyword evidence="1" id="KW-0812">Transmembrane</keyword>
<gene>
    <name evidence="2" type="ORF">KOR42_39510</name>
</gene>